<evidence type="ECO:0000256" key="5">
    <source>
        <dbReference type="ARBA" id="ARBA00022448"/>
    </source>
</evidence>
<evidence type="ECO:0000256" key="17">
    <source>
        <dbReference type="RuleBase" id="RU003403"/>
    </source>
</evidence>
<name>A0A1L7NTX4_EUBMA</name>
<keyword evidence="22" id="KW-1185">Reference proteome</keyword>
<keyword evidence="18" id="KW-0732">Signal</keyword>
<evidence type="ECO:0000256" key="14">
    <source>
        <dbReference type="ARBA" id="ARBA00023128"/>
    </source>
</evidence>
<comment type="function">
    <text evidence="17">Core subunit of the mitochondrial membrane respiratory chain NADH dehydrogenase (Complex I) which catalyzes electron transfer from NADH through the respiratory chain, using ubiquinone as an electron acceptor. Essential for the catalytic activity and assembly of complex I.</text>
</comment>
<evidence type="ECO:0000256" key="16">
    <source>
        <dbReference type="ARBA" id="ARBA00049551"/>
    </source>
</evidence>
<dbReference type="CTD" id="4536"/>
<dbReference type="Pfam" id="PF00361">
    <property type="entry name" value="Proton_antipo_M"/>
    <property type="match status" value="1"/>
</dbReference>
<evidence type="ECO:0000256" key="12">
    <source>
        <dbReference type="ARBA" id="ARBA00023027"/>
    </source>
</evidence>
<evidence type="ECO:0000256" key="11">
    <source>
        <dbReference type="ARBA" id="ARBA00022989"/>
    </source>
</evidence>
<dbReference type="InterPro" id="IPR001750">
    <property type="entry name" value="ND/Mrp_TM"/>
</dbReference>
<evidence type="ECO:0000256" key="8">
    <source>
        <dbReference type="ARBA" id="ARBA00022792"/>
    </source>
</evidence>
<dbReference type="GO" id="GO:0006120">
    <property type="term" value="P:mitochondrial electron transport, NADH to ubiquinone"/>
    <property type="evidence" value="ECO:0007669"/>
    <property type="project" value="InterPro"/>
</dbReference>
<dbReference type="AlphaFoldDB" id="A0A1L7NTX4"/>
<feature type="domain" description="NADH:quinone oxidoreductase/Mrp antiporter transmembrane" evidence="19">
    <location>
        <begin position="23"/>
        <end position="283"/>
    </location>
</feature>
<evidence type="ECO:0000256" key="7">
    <source>
        <dbReference type="ARBA" id="ARBA00022692"/>
    </source>
</evidence>
<dbReference type="EC" id="7.1.1.2" evidence="3 17"/>
<keyword evidence="7 17" id="KW-0812">Transmembrane</keyword>
<evidence type="ECO:0000256" key="10">
    <source>
        <dbReference type="ARBA" id="ARBA00022982"/>
    </source>
</evidence>
<protein>
    <recommendedName>
        <fullName evidence="4 17">NADH-ubiquinone oxidoreductase chain 2</fullName>
        <ecNumber evidence="3 17">7.1.1.2</ecNumber>
    </recommendedName>
</protein>
<feature type="transmembrane region" description="Helical" evidence="17">
    <location>
        <begin position="93"/>
        <end position="115"/>
    </location>
</feature>
<evidence type="ECO:0000256" key="6">
    <source>
        <dbReference type="ARBA" id="ARBA00022660"/>
    </source>
</evidence>
<dbReference type="KEGG" id="emc:30861812"/>
<dbReference type="OrthoDB" id="4092844at2759"/>
<dbReference type="EMBL" id="AB738955">
    <property type="protein sequence ID" value="BAW33374.1"/>
    <property type="molecule type" value="Genomic_DNA"/>
</dbReference>
<dbReference type="Pfam" id="PF06444">
    <property type="entry name" value="NADH_dehy_S2_C"/>
    <property type="match status" value="1"/>
</dbReference>
<comment type="subcellular location">
    <subcellularLocation>
        <location evidence="1 17">Mitochondrion inner membrane</location>
        <topology evidence="1 17">Multi-pass membrane protein</topology>
    </subcellularLocation>
</comment>
<comment type="catalytic activity">
    <reaction evidence="16 17">
        <text>a ubiquinone + NADH + 5 H(+)(in) = a ubiquinol + NAD(+) + 4 H(+)(out)</text>
        <dbReference type="Rhea" id="RHEA:29091"/>
        <dbReference type="Rhea" id="RHEA-COMP:9565"/>
        <dbReference type="Rhea" id="RHEA-COMP:9566"/>
        <dbReference type="ChEBI" id="CHEBI:15378"/>
        <dbReference type="ChEBI" id="CHEBI:16389"/>
        <dbReference type="ChEBI" id="CHEBI:17976"/>
        <dbReference type="ChEBI" id="CHEBI:57540"/>
        <dbReference type="ChEBI" id="CHEBI:57945"/>
        <dbReference type="EC" id="7.1.1.2"/>
    </reaction>
</comment>
<keyword evidence="9 17" id="KW-1278">Translocase</keyword>
<feature type="chain" id="PRO_5044562221" description="NADH-ubiquinone oxidoreductase chain 2" evidence="18">
    <location>
        <begin position="17"/>
        <end position="346"/>
    </location>
</feature>
<evidence type="ECO:0000256" key="4">
    <source>
        <dbReference type="ARBA" id="ARBA00021008"/>
    </source>
</evidence>
<dbReference type="GO" id="GO:0005743">
    <property type="term" value="C:mitochondrial inner membrane"/>
    <property type="evidence" value="ECO:0007669"/>
    <property type="project" value="UniProtKB-SubCell"/>
</dbReference>
<evidence type="ECO:0000313" key="21">
    <source>
        <dbReference type="EMBL" id="BAW33374.1"/>
    </source>
</evidence>
<evidence type="ECO:0000256" key="13">
    <source>
        <dbReference type="ARBA" id="ARBA00023075"/>
    </source>
</evidence>
<feature type="transmembrane region" description="Helical" evidence="17">
    <location>
        <begin position="232"/>
        <end position="252"/>
    </location>
</feature>
<sequence>MNPMILFILLFSLAMGTITTLSSYHWLLAWIGLEINTMAIIPIITKKHHPRATEAATKYFLTQTAASTLILLSSTLNAWTTGQWTITELHHPLAMMMLTLAVAMKLGLAPTHFWLPEVMQGTTIKTALLLTTWQKIAPLTFIYLTSNHLSTKMLFTLGLLSVMLGGITGLNQTQTRKIMAYSSIAHMGWLTMILTLNLNLMTFTLMLYITMTTSSFMILLMSESKTMTDLGLAWTTSPTSMLLLMLSLLSLGGLPPLSGFMPKLLILKEMTMLNMISMSTILALSALPSLFFYLRLSYLMLMTIPPTTTTTEHKWRHKNNTLKITAQLFIITTTLLPITPLVNKIL</sequence>
<evidence type="ECO:0000256" key="15">
    <source>
        <dbReference type="ARBA" id="ARBA00023136"/>
    </source>
</evidence>
<geneLocation type="mitochondrion" evidence="21 23"/>
<reference evidence="23" key="3">
    <citation type="submission" date="2025-04" db="UniProtKB">
        <authorList>
            <consortium name="RefSeq"/>
        </authorList>
    </citation>
    <scope>IDENTIFICATION</scope>
</reference>
<comment type="similarity">
    <text evidence="2 17">Belongs to the complex I subunit 2 family.</text>
</comment>
<proteinExistence type="inferred from homology"/>
<dbReference type="InterPro" id="IPR010933">
    <property type="entry name" value="NADH_DH_su2_C"/>
</dbReference>
<gene>
    <name evidence="21 23" type="primary">ND2</name>
    <name evidence="23" type="ORF">BW219_gp12</name>
</gene>
<feature type="transmembrane region" description="Helical" evidence="17">
    <location>
        <begin position="272"/>
        <end position="294"/>
    </location>
</feature>
<evidence type="ECO:0000259" key="20">
    <source>
        <dbReference type="Pfam" id="PF06444"/>
    </source>
</evidence>
<keyword evidence="15 17" id="KW-0472">Membrane</keyword>
<dbReference type="GO" id="GO:0008137">
    <property type="term" value="F:NADH dehydrogenase (ubiquinone) activity"/>
    <property type="evidence" value="ECO:0007669"/>
    <property type="project" value="UniProtKB-EC"/>
</dbReference>
<evidence type="ECO:0000313" key="22">
    <source>
        <dbReference type="Proteomes" id="UP001190640"/>
    </source>
</evidence>
<keyword evidence="8 17" id="KW-0999">Mitochondrion inner membrane</keyword>
<keyword evidence="12 17" id="KW-0520">NAD</keyword>
<feature type="signal peptide" evidence="18">
    <location>
        <begin position="1"/>
        <end position="16"/>
    </location>
</feature>
<keyword evidence="6 17" id="KW-0679">Respiratory chain</keyword>
<keyword evidence="13 17" id="KW-0830">Ubiquinone</keyword>
<accession>A0A1L7NTX4</accession>
<evidence type="ECO:0000256" key="2">
    <source>
        <dbReference type="ARBA" id="ARBA00007012"/>
    </source>
</evidence>
<evidence type="ECO:0000256" key="1">
    <source>
        <dbReference type="ARBA" id="ARBA00004448"/>
    </source>
</evidence>
<feature type="domain" description="NADH dehydrogenase subunit 2 C-terminal" evidence="20">
    <location>
        <begin position="290"/>
        <end position="341"/>
    </location>
</feature>
<dbReference type="InterPro" id="IPR050175">
    <property type="entry name" value="Complex_I_Subunit_2"/>
</dbReference>
<keyword evidence="10 17" id="KW-0249">Electron transport</keyword>
<dbReference type="GeneID" id="30861812"/>
<dbReference type="Proteomes" id="UP001190640">
    <property type="component" value="Mitochondrion MT"/>
</dbReference>
<dbReference type="PANTHER" id="PTHR46552:SF1">
    <property type="entry name" value="NADH-UBIQUINONE OXIDOREDUCTASE CHAIN 2"/>
    <property type="match status" value="1"/>
</dbReference>
<reference evidence="23" key="2">
    <citation type="submission" date="2017-01" db="EMBL/GenBank/DDBJ databases">
        <authorList>
            <consortium name="NCBI Genome Project"/>
        </authorList>
    </citation>
    <scope>NUCLEOTIDE SEQUENCE</scope>
</reference>
<evidence type="ECO:0000256" key="9">
    <source>
        <dbReference type="ARBA" id="ARBA00022967"/>
    </source>
</evidence>
<keyword evidence="5" id="KW-0813">Transport</keyword>
<organism evidence="21">
    <name type="scientific">Eublepharis macularius</name>
    <name type="common">Leopard gecko</name>
    <name type="synonym">Cyrtodactylus macularius</name>
    <dbReference type="NCBI Taxonomy" id="481883"/>
    <lineage>
        <taxon>Eukaryota</taxon>
        <taxon>Metazoa</taxon>
        <taxon>Chordata</taxon>
        <taxon>Craniata</taxon>
        <taxon>Vertebrata</taxon>
        <taxon>Euteleostomi</taxon>
        <taxon>Lepidosauria</taxon>
        <taxon>Squamata</taxon>
        <taxon>Bifurcata</taxon>
        <taxon>Gekkota</taxon>
        <taxon>Eublepharidae</taxon>
        <taxon>Eublepharinae</taxon>
        <taxon>Eublepharis</taxon>
    </lineage>
</organism>
<evidence type="ECO:0000313" key="23">
    <source>
        <dbReference type="RefSeq" id="YP_009340707.1"/>
    </source>
</evidence>
<feature type="transmembrane region" description="Helical" evidence="17">
    <location>
        <begin position="152"/>
        <end position="171"/>
    </location>
</feature>
<dbReference type="PRINTS" id="PR01436">
    <property type="entry name" value="NADHDHGNASE2"/>
</dbReference>
<dbReference type="RefSeq" id="YP_009340707.1">
    <property type="nucleotide sequence ID" value="NC_033383.1"/>
</dbReference>
<keyword evidence="11 17" id="KW-1133">Transmembrane helix</keyword>
<evidence type="ECO:0000259" key="19">
    <source>
        <dbReference type="Pfam" id="PF00361"/>
    </source>
</evidence>
<evidence type="ECO:0000256" key="18">
    <source>
        <dbReference type="SAM" id="SignalP"/>
    </source>
</evidence>
<evidence type="ECO:0000256" key="3">
    <source>
        <dbReference type="ARBA" id="ARBA00012944"/>
    </source>
</evidence>
<reference evidence="21 23" key="1">
    <citation type="submission" date="2012-07" db="EMBL/GenBank/DDBJ databases">
        <title>Complete mitochondrial genome sequence of Eublepharis macularius.</title>
        <authorList>
            <person name="Sun Y."/>
            <person name="Kurisaki M."/>
            <person name="Kumazawa Y."/>
        </authorList>
    </citation>
    <scope>NUCLEOTIDE SEQUENCE</scope>
    <source>
        <strain evidence="21">Emac3</strain>
    </source>
</reference>
<dbReference type="PANTHER" id="PTHR46552">
    <property type="entry name" value="NADH-UBIQUINONE OXIDOREDUCTASE CHAIN 2"/>
    <property type="match status" value="1"/>
</dbReference>
<dbReference type="InterPro" id="IPR003917">
    <property type="entry name" value="NADH_UbQ_OxRdtase_chain2"/>
</dbReference>
<keyword evidence="14 17" id="KW-0496">Mitochondrion</keyword>